<dbReference type="KEGG" id="pbar:105427906"/>
<feature type="domain" description="TIL" evidence="6">
    <location>
        <begin position="23"/>
        <end position="76"/>
    </location>
</feature>
<evidence type="ECO:0000256" key="4">
    <source>
        <dbReference type="ARBA" id="ARBA00023157"/>
    </source>
</evidence>
<dbReference type="SUPFAM" id="SSF57567">
    <property type="entry name" value="Serine protease inhibitors"/>
    <property type="match status" value="1"/>
</dbReference>
<evidence type="ECO:0000313" key="8">
    <source>
        <dbReference type="RefSeq" id="XP_011638199.1"/>
    </source>
</evidence>
<dbReference type="RefSeq" id="XP_011638199.1">
    <property type="nucleotide sequence ID" value="XM_011639897.2"/>
</dbReference>
<gene>
    <name evidence="8" type="primary">LOC105427906</name>
</gene>
<sequence length="76" mass="7900">MARAVAFFLLIVAVVTISAAPNCGENEVFNSCGSSCESTCQNPNPPVCTLACNPGCECVQGYLRNAQGHCVSTLNC</sequence>
<keyword evidence="7" id="KW-1185">Reference proteome</keyword>
<dbReference type="AlphaFoldDB" id="A0A6I9W8Q2"/>
<name>A0A6I9W8Q2_9HYME</name>
<keyword evidence="4" id="KW-1015">Disulfide bond</keyword>
<keyword evidence="5" id="KW-0732">Signal</keyword>
<evidence type="ECO:0000256" key="3">
    <source>
        <dbReference type="ARBA" id="ARBA00022900"/>
    </source>
</evidence>
<dbReference type="Pfam" id="PF01826">
    <property type="entry name" value="TIL"/>
    <property type="match status" value="1"/>
</dbReference>
<evidence type="ECO:0000259" key="6">
    <source>
        <dbReference type="Pfam" id="PF01826"/>
    </source>
</evidence>
<reference evidence="8" key="1">
    <citation type="submission" date="2025-08" db="UniProtKB">
        <authorList>
            <consortium name="RefSeq"/>
        </authorList>
    </citation>
    <scope>IDENTIFICATION</scope>
</reference>
<dbReference type="GO" id="GO:0004867">
    <property type="term" value="F:serine-type endopeptidase inhibitor activity"/>
    <property type="evidence" value="ECO:0007669"/>
    <property type="project" value="UniProtKB-KW"/>
</dbReference>
<dbReference type="Proteomes" id="UP000504615">
    <property type="component" value="Unplaced"/>
</dbReference>
<organism evidence="7 8">
    <name type="scientific">Pogonomyrmex barbatus</name>
    <name type="common">red harvester ant</name>
    <dbReference type="NCBI Taxonomy" id="144034"/>
    <lineage>
        <taxon>Eukaryota</taxon>
        <taxon>Metazoa</taxon>
        <taxon>Ecdysozoa</taxon>
        <taxon>Arthropoda</taxon>
        <taxon>Hexapoda</taxon>
        <taxon>Insecta</taxon>
        <taxon>Pterygota</taxon>
        <taxon>Neoptera</taxon>
        <taxon>Endopterygota</taxon>
        <taxon>Hymenoptera</taxon>
        <taxon>Apocrita</taxon>
        <taxon>Aculeata</taxon>
        <taxon>Formicoidea</taxon>
        <taxon>Formicidae</taxon>
        <taxon>Myrmicinae</taxon>
        <taxon>Pogonomyrmex</taxon>
    </lineage>
</organism>
<evidence type="ECO:0000313" key="7">
    <source>
        <dbReference type="Proteomes" id="UP000504615"/>
    </source>
</evidence>
<feature type="signal peptide" evidence="5">
    <location>
        <begin position="1"/>
        <end position="19"/>
    </location>
</feature>
<accession>A0A6I9W8Q2</accession>
<dbReference type="InterPro" id="IPR002919">
    <property type="entry name" value="TIL_dom"/>
</dbReference>
<dbReference type="PANTHER" id="PTHR23259:SF70">
    <property type="entry name" value="ACCESSORY GLAND PROTEIN ACP62F-RELATED"/>
    <property type="match status" value="1"/>
</dbReference>
<evidence type="ECO:0000256" key="2">
    <source>
        <dbReference type="ARBA" id="ARBA00022690"/>
    </source>
</evidence>
<dbReference type="GeneID" id="105427906"/>
<feature type="chain" id="PRO_5026662238" evidence="5">
    <location>
        <begin position="20"/>
        <end position="76"/>
    </location>
</feature>
<dbReference type="CDD" id="cd19941">
    <property type="entry name" value="TIL"/>
    <property type="match status" value="1"/>
</dbReference>
<comment type="similarity">
    <text evidence="1">Belongs to the serine protease inhibitor-like (TIL domain-containing) family.</text>
</comment>
<keyword evidence="2" id="KW-0646">Protease inhibitor</keyword>
<dbReference type="InterPro" id="IPR051368">
    <property type="entry name" value="SerProtInhib-TIL_Domain"/>
</dbReference>
<protein>
    <submittedName>
        <fullName evidence="8">Chymotrypsin inhibitor</fullName>
    </submittedName>
</protein>
<dbReference type="Gene3D" id="2.10.25.10">
    <property type="entry name" value="Laminin"/>
    <property type="match status" value="1"/>
</dbReference>
<dbReference type="InterPro" id="IPR036084">
    <property type="entry name" value="Ser_inhib-like_sf"/>
</dbReference>
<proteinExistence type="inferred from homology"/>
<evidence type="ECO:0000256" key="5">
    <source>
        <dbReference type="SAM" id="SignalP"/>
    </source>
</evidence>
<dbReference type="PANTHER" id="PTHR23259">
    <property type="entry name" value="RIDDLE"/>
    <property type="match status" value="1"/>
</dbReference>
<evidence type="ECO:0000256" key="1">
    <source>
        <dbReference type="ARBA" id="ARBA00007611"/>
    </source>
</evidence>
<dbReference type="OrthoDB" id="7695409at2759"/>
<keyword evidence="3" id="KW-0722">Serine protease inhibitor</keyword>